<accession>A0A4R7IZ39</accession>
<dbReference type="Gene3D" id="1.20.120.450">
    <property type="entry name" value="dinb family like domain"/>
    <property type="match status" value="1"/>
</dbReference>
<sequence>MNADDGALTQERFDLLESLSTQRKFVLQTASGLSDQQARERSTISELTIGGIIKHLTAVEREWCDFIVNGPAPEAEPDEAAMAAWADQFVMAEQQTLAEIVSGYERAAAATDELVRTADLDHSHPLPAAPWFPPGARRSARRVFVHLIGEIAQHSGHADIIREAIDGSKTMG</sequence>
<evidence type="ECO:0000313" key="1">
    <source>
        <dbReference type="EMBL" id="TDT30061.1"/>
    </source>
</evidence>
<organism evidence="1 2">
    <name type="scientific">Naumannella halotolerans</name>
    <dbReference type="NCBI Taxonomy" id="993414"/>
    <lineage>
        <taxon>Bacteria</taxon>
        <taxon>Bacillati</taxon>
        <taxon>Actinomycetota</taxon>
        <taxon>Actinomycetes</taxon>
        <taxon>Propionibacteriales</taxon>
        <taxon>Propionibacteriaceae</taxon>
        <taxon>Naumannella</taxon>
    </lineage>
</organism>
<dbReference type="RefSeq" id="WP_133755962.1">
    <property type="nucleotide sequence ID" value="NZ_CP171129.1"/>
</dbReference>
<dbReference type="SUPFAM" id="SSF109854">
    <property type="entry name" value="DinB/YfiT-like putative metalloenzymes"/>
    <property type="match status" value="1"/>
</dbReference>
<dbReference type="Proteomes" id="UP000295371">
    <property type="component" value="Unassembled WGS sequence"/>
</dbReference>
<dbReference type="InterPro" id="IPR007061">
    <property type="entry name" value="MST-like"/>
</dbReference>
<name>A0A4R7IZ39_9ACTN</name>
<evidence type="ECO:0000313" key="2">
    <source>
        <dbReference type="Proteomes" id="UP000295371"/>
    </source>
</evidence>
<dbReference type="AlphaFoldDB" id="A0A4R7IZ39"/>
<comment type="caution">
    <text evidence="1">The sequence shown here is derived from an EMBL/GenBank/DDBJ whole genome shotgun (WGS) entry which is preliminary data.</text>
</comment>
<dbReference type="InterPro" id="IPR034660">
    <property type="entry name" value="DinB/YfiT-like"/>
</dbReference>
<dbReference type="Pfam" id="PF04978">
    <property type="entry name" value="MST"/>
    <property type="match status" value="1"/>
</dbReference>
<proteinExistence type="predicted"/>
<keyword evidence="2" id="KW-1185">Reference proteome</keyword>
<gene>
    <name evidence="1" type="ORF">CLV29_3084</name>
</gene>
<dbReference type="EMBL" id="SOAW01000003">
    <property type="protein sequence ID" value="TDT30061.1"/>
    <property type="molecule type" value="Genomic_DNA"/>
</dbReference>
<protein>
    <submittedName>
        <fullName evidence="1">Uncharacterized protein DUF664</fullName>
    </submittedName>
</protein>
<reference evidence="1 2" key="1">
    <citation type="submission" date="2019-03" db="EMBL/GenBank/DDBJ databases">
        <title>Genomic Encyclopedia of Archaeal and Bacterial Type Strains, Phase II (KMG-II): from individual species to whole genera.</title>
        <authorList>
            <person name="Goeker M."/>
        </authorList>
    </citation>
    <scope>NUCLEOTIDE SEQUENCE [LARGE SCALE GENOMIC DNA]</scope>
    <source>
        <strain evidence="1 2">DSM 24323</strain>
    </source>
</reference>
<dbReference type="OrthoDB" id="4548523at2"/>